<dbReference type="GO" id="GO:0006412">
    <property type="term" value="P:translation"/>
    <property type="evidence" value="ECO:0007669"/>
    <property type="project" value="UniProtKB-UniRule"/>
</dbReference>
<comment type="similarity">
    <text evidence="1 4 5">Belongs to the bacterial ribosomal protein bL36 family.</text>
</comment>
<dbReference type="GO" id="GO:0005840">
    <property type="term" value="C:ribosome"/>
    <property type="evidence" value="ECO:0007669"/>
    <property type="project" value="UniProtKB-KW"/>
</dbReference>
<dbReference type="KEGG" id="ete:ETEE_4020"/>
<keyword evidence="2 4" id="KW-0689">Ribosomal protein</keyword>
<reference evidence="6 7" key="1">
    <citation type="journal article" date="2012" name="PLoS ONE">
        <title>Edwardsiella comparative phylogenomics reveal the new intra/inter-species taxonomic relationships, virulence evolution and niche adaptation mechanisms.</title>
        <authorList>
            <person name="Yang M."/>
            <person name="Lv Y."/>
            <person name="Xiao J."/>
            <person name="Wu H."/>
            <person name="Zheng H."/>
            <person name="Liu Q."/>
            <person name="Zhang Y."/>
            <person name="Wang Q."/>
        </authorList>
    </citation>
    <scope>NUCLEOTIDE SEQUENCE [LARGE SCALE GENOMIC DNA]</scope>
    <source>
        <strain evidence="7">080813</strain>
    </source>
</reference>
<evidence type="ECO:0000256" key="2">
    <source>
        <dbReference type="ARBA" id="ARBA00022980"/>
    </source>
</evidence>
<dbReference type="HAMAP" id="MF_00251">
    <property type="entry name" value="Ribosomal_bL36"/>
    <property type="match status" value="1"/>
</dbReference>
<dbReference type="PANTHER" id="PTHR47781:SF1">
    <property type="entry name" value="LARGE RIBOSOMAL SUBUNIT PROTEIN BL36B"/>
    <property type="match status" value="1"/>
</dbReference>
<evidence type="ECO:0000256" key="3">
    <source>
        <dbReference type="ARBA" id="ARBA00023274"/>
    </source>
</evidence>
<dbReference type="GO" id="GO:0003735">
    <property type="term" value="F:structural constituent of ribosome"/>
    <property type="evidence" value="ECO:0007669"/>
    <property type="project" value="InterPro"/>
</dbReference>
<gene>
    <name evidence="4 6" type="primary">rpmJ</name>
    <name evidence="6" type="ORF">ETEE_4020</name>
</gene>
<evidence type="ECO:0000256" key="4">
    <source>
        <dbReference type="HAMAP-Rule" id="MF_00251"/>
    </source>
</evidence>
<evidence type="ECO:0000256" key="5">
    <source>
        <dbReference type="RuleBase" id="RU000571"/>
    </source>
</evidence>
<sequence>MKILSSLKTAKRRHPDCRIVRRRGKLYVICKSDPRFKARQR</sequence>
<dbReference type="NCBIfam" id="NF002021">
    <property type="entry name" value="PRK00831.1"/>
    <property type="match status" value="1"/>
</dbReference>
<dbReference type="SUPFAM" id="SSF57840">
    <property type="entry name" value="Ribosomal protein L36"/>
    <property type="match status" value="1"/>
</dbReference>
<dbReference type="GeneID" id="33941358"/>
<keyword evidence="3 4" id="KW-0687">Ribonucleoprotein</keyword>
<dbReference type="RefSeq" id="WP_034164918.1">
    <property type="nucleotide sequence ID" value="NZ_CP006664.1"/>
</dbReference>
<dbReference type="HOGENOM" id="CLU_135723_3_3_6"/>
<name>A0A076LVF3_9GAMM</name>
<dbReference type="Proteomes" id="UP000028681">
    <property type="component" value="Chromosome"/>
</dbReference>
<dbReference type="AlphaFoldDB" id="A0A076LVF3"/>
<proteinExistence type="inferred from homology"/>
<dbReference type="InterPro" id="IPR047621">
    <property type="entry name" value="Ribosomal_L36_bact"/>
</dbReference>
<dbReference type="NCBIfam" id="TIGR01022">
    <property type="entry name" value="rpmJ_bact"/>
    <property type="match status" value="1"/>
</dbReference>
<dbReference type="PANTHER" id="PTHR47781">
    <property type="entry name" value="50S RIBOSOMAL PROTEIN L36 2"/>
    <property type="match status" value="1"/>
</dbReference>
<dbReference type="PROSITE" id="PS00828">
    <property type="entry name" value="RIBOSOMAL_L36"/>
    <property type="match status" value="1"/>
</dbReference>
<dbReference type="EMBL" id="CP006664">
    <property type="protein sequence ID" value="AIJ10428.1"/>
    <property type="molecule type" value="Genomic_DNA"/>
</dbReference>
<protein>
    <recommendedName>
        <fullName evidence="4">Large ribosomal subunit protein bL36</fullName>
    </recommendedName>
</protein>
<evidence type="ECO:0000313" key="7">
    <source>
        <dbReference type="Proteomes" id="UP000028681"/>
    </source>
</evidence>
<evidence type="ECO:0000313" key="6">
    <source>
        <dbReference type="EMBL" id="AIJ10428.1"/>
    </source>
</evidence>
<dbReference type="GO" id="GO:1990904">
    <property type="term" value="C:ribonucleoprotein complex"/>
    <property type="evidence" value="ECO:0007669"/>
    <property type="project" value="UniProtKB-KW"/>
</dbReference>
<organism evidence="6 7">
    <name type="scientific">Edwardsiella anguillarum ET080813</name>
    <dbReference type="NCBI Taxonomy" id="667120"/>
    <lineage>
        <taxon>Bacteria</taxon>
        <taxon>Pseudomonadati</taxon>
        <taxon>Pseudomonadota</taxon>
        <taxon>Gammaproteobacteria</taxon>
        <taxon>Enterobacterales</taxon>
        <taxon>Hafniaceae</taxon>
        <taxon>Edwardsiella</taxon>
    </lineage>
</organism>
<dbReference type="InterPro" id="IPR035977">
    <property type="entry name" value="Ribosomal_bL36_sp"/>
</dbReference>
<dbReference type="Pfam" id="PF00444">
    <property type="entry name" value="Ribosomal_L36"/>
    <property type="match status" value="1"/>
</dbReference>
<accession>A0A076LVF3</accession>
<dbReference type="InterPro" id="IPR000473">
    <property type="entry name" value="Ribosomal_bL36"/>
</dbReference>
<evidence type="ECO:0000256" key="1">
    <source>
        <dbReference type="ARBA" id="ARBA00007645"/>
    </source>
</evidence>